<evidence type="ECO:0000256" key="3">
    <source>
        <dbReference type="SAM" id="SignalP"/>
    </source>
</evidence>
<dbReference type="RefSeq" id="WP_139012198.1">
    <property type="nucleotide sequence ID" value="NZ_VBSN01000036.1"/>
</dbReference>
<feature type="chain" id="PRO_5024406206" evidence="3">
    <location>
        <begin position="31"/>
        <end position="963"/>
    </location>
</feature>
<feature type="domain" description="Dystroglycan-type cadherin-like" evidence="4">
    <location>
        <begin position="485"/>
        <end position="575"/>
    </location>
</feature>
<dbReference type="EMBL" id="VBSN01000036">
    <property type="protein sequence ID" value="KAA6439598.1"/>
    <property type="molecule type" value="Genomic_DNA"/>
</dbReference>
<evidence type="ECO:0000256" key="2">
    <source>
        <dbReference type="ARBA" id="ARBA00023295"/>
    </source>
</evidence>
<dbReference type="GO" id="GO:0004565">
    <property type="term" value="F:beta-galactosidase activity"/>
    <property type="evidence" value="ECO:0007669"/>
    <property type="project" value="InterPro"/>
</dbReference>
<sequence length="963" mass="108066">MYKQIHAFYLPARILLCLFCGIISVQTAYAQTSQSTTEADPQRYLALMLLNLTEANNRGPEPDLIKTSRQIGLNAVYLNIPWDKVYDKSPTDAPNWAKYDEQIKIATDLGMKVALRINIARHNSRIKGYWEVSDSQISQQGKPLQGGYGDTFFGFDNQPIVNKGIGFVKEVVAHYKHLQTSNNLLFVSVTNTPSQEGEFPSVLITDGKEIPAVYDYSESMVKGFQAWLKSNYKKIERLNFLWGTAYKSFDNAPAPSTPWEPTSSFKQRYGKDWYIYRHLVFKNYTEQMIAAVKSIDPDIKFVSDYGSIFDEASVSRGTLGFRSLNEKSDGIKVNDALVGYDHRWSVDIIKSTSRAGFITANELFVNSFFDSNAHLKQINENFDQGANIVAVVISTTDQLARAENFLRQAASNWLDKPIPPIVYTDSVGYRLSAAVEKSGASNVIYNEWAKRAYADPANPKPVLIRLNEDLLSPDYWKDASNYAPYVFRPVPMQIIAVNKEFIYKLPTDTFSDVDGTIVRTEVTALPGWLRYEAGQLRGKPAALGDFRITVRGTDDEGGSAEAFFTIRVDASENTNRPPTVDSNFSNQLVAVNTPFSLPIPKGAFKDSDGQITKIEASELPEWVKFDGAVLSGMPSKLGESRIILKAYDNQNAFVETYFTIRVVEPQYLNAPPFASNTLPVKYAQVNMPFNYMLPVNIFGDPDGYISSISIQNRPSWLDFSLNVLSGTPTEEGEYRLIVRAYDNAGAYVEIPFILIVEIPELRFELVKGGSKVEQQVIQKLHADDVFPYSEMPSLLNIYAYGNFEYDHVTFNLNGPYRRQSTTSKFPYALYENGSGFAPYIGRYTLNVTAFKGDSAVVTNSVQFSISYGDSVNITKDLETWQFYPNPVENIFNIKLPEQQSQEELNFVLINVSGNRITIPGNLITVSDNLASIDLSAASLSAGIYFIHVESNGMLLKQFKVFKK</sequence>
<dbReference type="Pfam" id="PF18962">
    <property type="entry name" value="Por_Secre_tail"/>
    <property type="match status" value="1"/>
</dbReference>
<organism evidence="5 6">
    <name type="scientific">Dyadobacter flavalbus</name>
    <dbReference type="NCBI Taxonomy" id="2579942"/>
    <lineage>
        <taxon>Bacteria</taxon>
        <taxon>Pseudomonadati</taxon>
        <taxon>Bacteroidota</taxon>
        <taxon>Cytophagia</taxon>
        <taxon>Cytophagales</taxon>
        <taxon>Spirosomataceae</taxon>
        <taxon>Dyadobacter</taxon>
    </lineage>
</organism>
<dbReference type="SUPFAM" id="SSF49313">
    <property type="entry name" value="Cadherin-like"/>
    <property type="match status" value="3"/>
</dbReference>
<dbReference type="AlphaFoldDB" id="A0A5M8QW87"/>
<dbReference type="GO" id="GO:0005975">
    <property type="term" value="P:carbohydrate metabolic process"/>
    <property type="evidence" value="ECO:0007669"/>
    <property type="project" value="InterPro"/>
</dbReference>
<dbReference type="NCBIfam" id="TIGR04183">
    <property type="entry name" value="Por_Secre_tail"/>
    <property type="match status" value="1"/>
</dbReference>
<dbReference type="Proteomes" id="UP000323994">
    <property type="component" value="Unassembled WGS sequence"/>
</dbReference>
<dbReference type="InterPro" id="IPR013529">
    <property type="entry name" value="Glyco_hydro_42_N"/>
</dbReference>
<evidence type="ECO:0000313" key="5">
    <source>
        <dbReference type="EMBL" id="KAA6439598.1"/>
    </source>
</evidence>
<evidence type="ECO:0000256" key="1">
    <source>
        <dbReference type="ARBA" id="ARBA00022801"/>
    </source>
</evidence>
<comment type="caution">
    <text evidence="5">The sequence shown here is derived from an EMBL/GenBank/DDBJ whole genome shotgun (WGS) entry which is preliminary data.</text>
</comment>
<dbReference type="Pfam" id="PF05345">
    <property type="entry name" value="He_PIG"/>
    <property type="match status" value="3"/>
</dbReference>
<accession>A0A5M8QW87</accession>
<reference evidence="5 6" key="1">
    <citation type="submission" date="2019-05" db="EMBL/GenBank/DDBJ databases">
        <authorList>
            <person name="Qu J.-H."/>
        </authorList>
    </citation>
    <scope>NUCLEOTIDE SEQUENCE [LARGE SCALE GENOMIC DNA]</scope>
    <source>
        <strain evidence="5 6">NS28</strain>
    </source>
</reference>
<keyword evidence="1 5" id="KW-0378">Hydrolase</keyword>
<dbReference type="SMART" id="SM00736">
    <property type="entry name" value="CADG"/>
    <property type="match status" value="3"/>
</dbReference>
<dbReference type="InterPro" id="IPR017853">
    <property type="entry name" value="GH"/>
</dbReference>
<dbReference type="GO" id="GO:0009341">
    <property type="term" value="C:beta-galactosidase complex"/>
    <property type="evidence" value="ECO:0007669"/>
    <property type="project" value="InterPro"/>
</dbReference>
<keyword evidence="3" id="KW-0732">Signal</keyword>
<keyword evidence="6" id="KW-1185">Reference proteome</keyword>
<feature type="domain" description="Dystroglycan-type cadherin-like" evidence="4">
    <location>
        <begin position="673"/>
        <end position="763"/>
    </location>
</feature>
<dbReference type="InterPro" id="IPR026444">
    <property type="entry name" value="Secre_tail"/>
</dbReference>
<dbReference type="GO" id="GO:0016020">
    <property type="term" value="C:membrane"/>
    <property type="evidence" value="ECO:0007669"/>
    <property type="project" value="InterPro"/>
</dbReference>
<dbReference type="InterPro" id="IPR006644">
    <property type="entry name" value="Cadg"/>
</dbReference>
<dbReference type="OrthoDB" id="900954at2"/>
<name>A0A5M8QW87_9BACT</name>
<proteinExistence type="predicted"/>
<dbReference type="InterPro" id="IPR013783">
    <property type="entry name" value="Ig-like_fold"/>
</dbReference>
<feature type="domain" description="Dystroglycan-type cadherin-like" evidence="4">
    <location>
        <begin position="579"/>
        <end position="669"/>
    </location>
</feature>
<dbReference type="SUPFAM" id="SSF51445">
    <property type="entry name" value="(Trans)glycosidases"/>
    <property type="match status" value="1"/>
</dbReference>
<evidence type="ECO:0000313" key="6">
    <source>
        <dbReference type="Proteomes" id="UP000323994"/>
    </source>
</evidence>
<keyword evidence="2" id="KW-0326">Glycosidase</keyword>
<dbReference type="InterPro" id="IPR015919">
    <property type="entry name" value="Cadherin-like_sf"/>
</dbReference>
<dbReference type="GO" id="GO:0005509">
    <property type="term" value="F:calcium ion binding"/>
    <property type="evidence" value="ECO:0007669"/>
    <property type="project" value="InterPro"/>
</dbReference>
<gene>
    <name evidence="5" type="ORF">FEM33_11650</name>
</gene>
<evidence type="ECO:0000259" key="4">
    <source>
        <dbReference type="SMART" id="SM00736"/>
    </source>
</evidence>
<protein>
    <submittedName>
        <fullName evidence="5">Family 14 glycosylhydrolase</fullName>
    </submittedName>
</protein>
<dbReference type="Pfam" id="PF02449">
    <property type="entry name" value="Glyco_hydro_42"/>
    <property type="match status" value="1"/>
</dbReference>
<dbReference type="Gene3D" id="3.20.20.80">
    <property type="entry name" value="Glycosidases"/>
    <property type="match status" value="1"/>
</dbReference>
<dbReference type="Gene3D" id="2.60.40.10">
    <property type="entry name" value="Immunoglobulins"/>
    <property type="match status" value="3"/>
</dbReference>
<feature type="signal peptide" evidence="3">
    <location>
        <begin position="1"/>
        <end position="30"/>
    </location>
</feature>